<dbReference type="InterPro" id="IPR002156">
    <property type="entry name" value="RNaseH_domain"/>
</dbReference>
<dbReference type="InterPro" id="IPR053151">
    <property type="entry name" value="RNase_H-like"/>
</dbReference>
<protein>
    <recommendedName>
        <fullName evidence="1">RNase H type-1 domain-containing protein</fullName>
    </recommendedName>
</protein>
<dbReference type="Pfam" id="PF13456">
    <property type="entry name" value="RVT_3"/>
    <property type="match status" value="1"/>
</dbReference>
<dbReference type="GO" id="GO:0003676">
    <property type="term" value="F:nucleic acid binding"/>
    <property type="evidence" value="ECO:0007669"/>
    <property type="project" value="InterPro"/>
</dbReference>
<evidence type="ECO:0000313" key="2">
    <source>
        <dbReference type="EMBL" id="KAF9617274.1"/>
    </source>
</evidence>
<dbReference type="InterPro" id="IPR036397">
    <property type="entry name" value="RNaseH_sf"/>
</dbReference>
<accession>A0A835M843</accession>
<comment type="caution">
    <text evidence="2">The sequence shown here is derived from an EMBL/GenBank/DDBJ whole genome shotgun (WGS) entry which is preliminary data.</text>
</comment>
<dbReference type="GO" id="GO:0004523">
    <property type="term" value="F:RNA-DNA hybrid ribonuclease activity"/>
    <property type="evidence" value="ECO:0007669"/>
    <property type="project" value="InterPro"/>
</dbReference>
<name>A0A835M843_9MAGN</name>
<dbReference type="InterPro" id="IPR012337">
    <property type="entry name" value="RNaseH-like_sf"/>
</dbReference>
<dbReference type="SUPFAM" id="SSF53098">
    <property type="entry name" value="Ribonuclease H-like"/>
    <property type="match status" value="1"/>
</dbReference>
<dbReference type="Proteomes" id="UP000631114">
    <property type="component" value="Unassembled WGS sequence"/>
</dbReference>
<feature type="domain" description="RNase H type-1" evidence="1">
    <location>
        <begin position="8"/>
        <end position="87"/>
    </location>
</feature>
<dbReference type="PANTHER" id="PTHR47723:SF23">
    <property type="entry name" value="REVERSE TRANSCRIPTASE-LIKE PROTEIN"/>
    <property type="match status" value="1"/>
</dbReference>
<evidence type="ECO:0000259" key="1">
    <source>
        <dbReference type="Pfam" id="PF13456"/>
    </source>
</evidence>
<proteinExistence type="predicted"/>
<evidence type="ECO:0000313" key="3">
    <source>
        <dbReference type="Proteomes" id="UP000631114"/>
    </source>
</evidence>
<dbReference type="InterPro" id="IPR044730">
    <property type="entry name" value="RNase_H-like_dom_plant"/>
</dbReference>
<dbReference type="CDD" id="cd06222">
    <property type="entry name" value="RNase_H_like"/>
    <property type="match status" value="1"/>
</dbReference>
<keyword evidence="3" id="KW-1185">Reference proteome</keyword>
<dbReference type="OrthoDB" id="1984998at2759"/>
<dbReference type="Gene3D" id="3.30.420.10">
    <property type="entry name" value="Ribonuclease H-like superfamily/Ribonuclease H"/>
    <property type="match status" value="1"/>
</dbReference>
<gene>
    <name evidence="2" type="ORF">IFM89_035218</name>
</gene>
<dbReference type="AlphaFoldDB" id="A0A835M843"/>
<reference evidence="2 3" key="1">
    <citation type="submission" date="2020-10" db="EMBL/GenBank/DDBJ databases">
        <title>The Coptis chinensis genome and diversification of protoberbering-type alkaloids.</title>
        <authorList>
            <person name="Wang B."/>
            <person name="Shu S."/>
            <person name="Song C."/>
            <person name="Liu Y."/>
        </authorList>
    </citation>
    <scope>NUCLEOTIDE SEQUENCE [LARGE SCALE GENOMIC DNA]</scope>
    <source>
        <strain evidence="2">HL-2020</strain>
        <tissue evidence="2">Leaf</tissue>
    </source>
</reference>
<sequence>MSKGLGLSTNYWAKCCAILENMEMVVIRDWKQVWVETDSKVMLAFVSNKVPWQLRKRWELCKRKLDLCLISHTWKEANFAADIAAKHGTSLIMGTMEVYVGRPPWLYKLKNPDYVYFRFC</sequence>
<organism evidence="2 3">
    <name type="scientific">Coptis chinensis</name>
    <dbReference type="NCBI Taxonomy" id="261450"/>
    <lineage>
        <taxon>Eukaryota</taxon>
        <taxon>Viridiplantae</taxon>
        <taxon>Streptophyta</taxon>
        <taxon>Embryophyta</taxon>
        <taxon>Tracheophyta</taxon>
        <taxon>Spermatophyta</taxon>
        <taxon>Magnoliopsida</taxon>
        <taxon>Ranunculales</taxon>
        <taxon>Ranunculaceae</taxon>
        <taxon>Coptidoideae</taxon>
        <taxon>Coptis</taxon>
    </lineage>
</organism>
<dbReference type="PANTHER" id="PTHR47723">
    <property type="entry name" value="OS05G0353850 PROTEIN"/>
    <property type="match status" value="1"/>
</dbReference>
<dbReference type="EMBL" id="JADFTS010000003">
    <property type="protein sequence ID" value="KAF9617274.1"/>
    <property type="molecule type" value="Genomic_DNA"/>
</dbReference>